<dbReference type="SUPFAM" id="SSF47459">
    <property type="entry name" value="HLH, helix-loop-helix DNA-binding domain"/>
    <property type="match status" value="1"/>
</dbReference>
<dbReference type="GO" id="GO:0003677">
    <property type="term" value="F:DNA binding"/>
    <property type="evidence" value="ECO:0007669"/>
    <property type="project" value="UniProtKB-KW"/>
</dbReference>
<evidence type="ECO:0000259" key="7">
    <source>
        <dbReference type="PROSITE" id="PS50888"/>
    </source>
</evidence>
<sequence>MFPLEPRDDLFQIPSILMQEKIPENQIESDTLMEKNNLLGKDTKKSKKSVCIQESIDESGNGNKLRKIIHRDIERQRRQEMANLYSSLRTLLPAEFIKGKRSISDHIHEAVNYINLMQMNIKELKMKREMLHNCSKSGTPGSDDGSSKNDSSNCIRVNLCQNGVEILISCSFKEKEFPLSTVLNELLEIGLYVVSCVSTKSNEKLFHRIQSEASDSRCIDLSLLQQRLANVINLG</sequence>
<gene>
    <name evidence="8" type="ORF">Adt_02977</name>
</gene>
<proteinExistence type="predicted"/>
<dbReference type="GO" id="GO:0006355">
    <property type="term" value="P:regulation of DNA-templated transcription"/>
    <property type="evidence" value="ECO:0007669"/>
    <property type="project" value="UniProtKB-ARBA"/>
</dbReference>
<keyword evidence="6" id="KW-0539">Nucleus</keyword>
<evidence type="ECO:0000313" key="9">
    <source>
        <dbReference type="Proteomes" id="UP001604336"/>
    </source>
</evidence>
<protein>
    <submittedName>
        <fullName evidence="8">Transcription factor bHLH</fullName>
    </submittedName>
</protein>
<organism evidence="8 9">
    <name type="scientific">Abeliophyllum distichum</name>
    <dbReference type="NCBI Taxonomy" id="126358"/>
    <lineage>
        <taxon>Eukaryota</taxon>
        <taxon>Viridiplantae</taxon>
        <taxon>Streptophyta</taxon>
        <taxon>Embryophyta</taxon>
        <taxon>Tracheophyta</taxon>
        <taxon>Spermatophyta</taxon>
        <taxon>Magnoliopsida</taxon>
        <taxon>eudicotyledons</taxon>
        <taxon>Gunneridae</taxon>
        <taxon>Pentapetalae</taxon>
        <taxon>asterids</taxon>
        <taxon>lamiids</taxon>
        <taxon>Lamiales</taxon>
        <taxon>Oleaceae</taxon>
        <taxon>Forsythieae</taxon>
        <taxon>Abeliophyllum</taxon>
    </lineage>
</organism>
<dbReference type="AlphaFoldDB" id="A0ABD1VX74"/>
<accession>A0ABD1VX74</accession>
<evidence type="ECO:0000256" key="3">
    <source>
        <dbReference type="ARBA" id="ARBA00023015"/>
    </source>
</evidence>
<evidence type="ECO:0000256" key="6">
    <source>
        <dbReference type="ARBA" id="ARBA00023242"/>
    </source>
</evidence>
<keyword evidence="9" id="KW-1185">Reference proteome</keyword>
<dbReference type="InterPro" id="IPR015660">
    <property type="entry name" value="MASH1/Ascl1a-like"/>
</dbReference>
<dbReference type="GO" id="GO:0005634">
    <property type="term" value="C:nucleus"/>
    <property type="evidence" value="ECO:0007669"/>
    <property type="project" value="UniProtKB-SubCell"/>
</dbReference>
<evidence type="ECO:0000256" key="2">
    <source>
        <dbReference type="ARBA" id="ARBA00011738"/>
    </source>
</evidence>
<evidence type="ECO:0000256" key="4">
    <source>
        <dbReference type="ARBA" id="ARBA00023125"/>
    </source>
</evidence>
<dbReference type="PROSITE" id="PS50888">
    <property type="entry name" value="BHLH"/>
    <property type="match status" value="1"/>
</dbReference>
<dbReference type="Gene3D" id="4.10.280.10">
    <property type="entry name" value="Helix-loop-helix DNA-binding domain"/>
    <property type="match status" value="1"/>
</dbReference>
<keyword evidence="5" id="KW-0804">Transcription</keyword>
<comment type="subunit">
    <text evidence="2">Homodimer.</text>
</comment>
<dbReference type="Pfam" id="PF00010">
    <property type="entry name" value="HLH"/>
    <property type="match status" value="1"/>
</dbReference>
<reference evidence="9" key="1">
    <citation type="submission" date="2024-07" db="EMBL/GenBank/DDBJ databases">
        <title>Two chromosome-level genome assemblies of Korean endemic species Abeliophyllum distichum and Forsythia ovata (Oleaceae).</title>
        <authorList>
            <person name="Jang H."/>
        </authorList>
    </citation>
    <scope>NUCLEOTIDE SEQUENCE [LARGE SCALE GENOMIC DNA]</scope>
</reference>
<evidence type="ECO:0000313" key="8">
    <source>
        <dbReference type="EMBL" id="KAL2541999.1"/>
    </source>
</evidence>
<keyword evidence="4" id="KW-0238">DNA-binding</keyword>
<dbReference type="Proteomes" id="UP001604336">
    <property type="component" value="Unassembled WGS sequence"/>
</dbReference>
<dbReference type="PANTHER" id="PTHR13935">
    <property type="entry name" value="ACHAETE-SCUTE TRANSCRIPTION FACTOR-RELATED"/>
    <property type="match status" value="1"/>
</dbReference>
<dbReference type="EMBL" id="JBFOLK010000001">
    <property type="protein sequence ID" value="KAL2541999.1"/>
    <property type="molecule type" value="Genomic_DNA"/>
</dbReference>
<keyword evidence="3" id="KW-0805">Transcription regulation</keyword>
<dbReference type="InterPro" id="IPR011598">
    <property type="entry name" value="bHLH_dom"/>
</dbReference>
<evidence type="ECO:0000256" key="1">
    <source>
        <dbReference type="ARBA" id="ARBA00004123"/>
    </source>
</evidence>
<comment type="subcellular location">
    <subcellularLocation>
        <location evidence="1">Nucleus</location>
    </subcellularLocation>
</comment>
<feature type="domain" description="BHLH" evidence="7">
    <location>
        <begin position="65"/>
        <end position="117"/>
    </location>
</feature>
<dbReference type="InterPro" id="IPR036638">
    <property type="entry name" value="HLH_DNA-bd_sf"/>
</dbReference>
<dbReference type="FunFam" id="4.10.280.10:FF:000085">
    <property type="entry name" value="Transcription factor bHLH126"/>
    <property type="match status" value="1"/>
</dbReference>
<name>A0ABD1VX74_9LAMI</name>
<dbReference type="PANTHER" id="PTHR13935:SF106">
    <property type="entry name" value="ACHAETE-SCUTE COMPLEX PROTEIN T5-RELATED"/>
    <property type="match status" value="1"/>
</dbReference>
<comment type="caution">
    <text evidence="8">The sequence shown here is derived from an EMBL/GenBank/DDBJ whole genome shotgun (WGS) entry which is preliminary data.</text>
</comment>
<dbReference type="CDD" id="cd18914">
    <property type="entry name" value="bHLH_AtORG2_like"/>
    <property type="match status" value="1"/>
</dbReference>
<evidence type="ECO:0000256" key="5">
    <source>
        <dbReference type="ARBA" id="ARBA00023163"/>
    </source>
</evidence>